<comment type="caution">
    <text evidence="1">The sequence shown here is derived from an EMBL/GenBank/DDBJ whole genome shotgun (WGS) entry which is preliminary data.</text>
</comment>
<protein>
    <submittedName>
        <fullName evidence="1">Uncharacterized protein</fullName>
    </submittedName>
</protein>
<dbReference type="EMBL" id="CAJJDP010000041">
    <property type="protein sequence ID" value="CAD8162325.1"/>
    <property type="molecule type" value="Genomic_DNA"/>
</dbReference>
<reference evidence="1" key="1">
    <citation type="submission" date="2021-01" db="EMBL/GenBank/DDBJ databases">
        <authorList>
            <consortium name="Genoscope - CEA"/>
            <person name="William W."/>
        </authorList>
    </citation>
    <scope>NUCLEOTIDE SEQUENCE</scope>
</reference>
<proteinExistence type="predicted"/>
<dbReference type="OrthoDB" id="294792at2759"/>
<organism evidence="1 2">
    <name type="scientific">Paramecium octaurelia</name>
    <dbReference type="NCBI Taxonomy" id="43137"/>
    <lineage>
        <taxon>Eukaryota</taxon>
        <taxon>Sar</taxon>
        <taxon>Alveolata</taxon>
        <taxon>Ciliophora</taxon>
        <taxon>Intramacronucleata</taxon>
        <taxon>Oligohymenophorea</taxon>
        <taxon>Peniculida</taxon>
        <taxon>Parameciidae</taxon>
        <taxon>Paramecium</taxon>
    </lineage>
</organism>
<dbReference type="AlphaFoldDB" id="A0A8S1UBL9"/>
<evidence type="ECO:0000313" key="1">
    <source>
        <dbReference type="EMBL" id="CAD8162325.1"/>
    </source>
</evidence>
<evidence type="ECO:0000313" key="2">
    <source>
        <dbReference type="Proteomes" id="UP000683925"/>
    </source>
</evidence>
<dbReference type="OMA" id="DPEEFYC"/>
<dbReference type="Proteomes" id="UP000683925">
    <property type="component" value="Unassembled WGS sequence"/>
</dbReference>
<name>A0A8S1UBL9_PAROT</name>
<accession>A0A8S1UBL9</accession>
<gene>
    <name evidence="1" type="ORF">POCTA_138.1.T0410188</name>
</gene>
<sequence>MIIHKGNKIQIDNHEDDLKSEVFQICQDHKAFFRTFCAFCNPQKDPEEFYCQSSQEKPVNYFVMDVEEASYFDKQYFNAGISSYDQLIHKDTIAELQKNKSNDPKDIAIQLEMYTKQDVTRLIDKAVQDKWQEQQEFVVNVDFWEISKTQTFINRAEQILEDLNLQNSIIIYPAKKSILIKASESYQQQTSKFLASYQIIDKQAGLIKAETAQIAKKGRLPDYDDQKAQYKRILNILLKPTQQFPFPGEIVYFVDQYKDILPTAQKFGKQQTPLNIYCSPKDVNKYYNTAGVTGGKVHEYNSKEKRQIKLKFRAIISNNYIFTETQSDRFEKFFTEINFPFDLEYELRDPRYNDANGCLQVIMQDENGCFIEQKILEMGSDNDLHEPSVSFSQETLNLTDLPKE</sequence>
<keyword evidence="2" id="KW-1185">Reference proteome</keyword>